<feature type="transmembrane region" description="Helical" evidence="5">
    <location>
        <begin position="145"/>
        <end position="169"/>
    </location>
</feature>
<proteinExistence type="predicted"/>
<keyword evidence="2 5" id="KW-0812">Transmembrane</keyword>
<feature type="transmembrane region" description="Helical" evidence="5">
    <location>
        <begin position="189"/>
        <end position="207"/>
    </location>
</feature>
<name>A0ABS9D7B4_9ALTE</name>
<feature type="transmembrane region" description="Helical" evidence="5">
    <location>
        <begin position="114"/>
        <end position="133"/>
    </location>
</feature>
<gene>
    <name evidence="6" type="ORF">L0668_11175</name>
</gene>
<evidence type="ECO:0000256" key="3">
    <source>
        <dbReference type="ARBA" id="ARBA00022989"/>
    </source>
</evidence>
<evidence type="ECO:0000256" key="5">
    <source>
        <dbReference type="SAM" id="Phobius"/>
    </source>
</evidence>
<dbReference type="PANTHER" id="PTHR30249:SF0">
    <property type="entry name" value="PLASTIDAL GLYCOLATE_GLYCERATE TRANSLOCATOR 1, CHLOROPLASTIC"/>
    <property type="match status" value="1"/>
</dbReference>
<feature type="transmembrane region" description="Helical" evidence="5">
    <location>
        <begin position="28"/>
        <end position="48"/>
    </location>
</feature>
<keyword evidence="3 5" id="KW-1133">Transmembrane helix</keyword>
<keyword evidence="4 5" id="KW-0472">Membrane</keyword>
<accession>A0ABS9D7B4</accession>
<evidence type="ECO:0000313" key="7">
    <source>
        <dbReference type="Proteomes" id="UP001521137"/>
    </source>
</evidence>
<keyword evidence="7" id="KW-1185">Reference proteome</keyword>
<evidence type="ECO:0000313" key="6">
    <source>
        <dbReference type="EMBL" id="MCF2948670.1"/>
    </source>
</evidence>
<dbReference type="Proteomes" id="UP001521137">
    <property type="component" value="Unassembled WGS sequence"/>
</dbReference>
<feature type="transmembrane region" description="Helical" evidence="5">
    <location>
        <begin position="60"/>
        <end position="77"/>
    </location>
</feature>
<feature type="transmembrane region" description="Helical" evidence="5">
    <location>
        <begin position="219"/>
        <end position="240"/>
    </location>
</feature>
<protein>
    <submittedName>
        <fullName evidence="6">LrgB family protein</fullName>
    </submittedName>
</protein>
<dbReference type="RefSeq" id="WP_235312615.1">
    <property type="nucleotide sequence ID" value="NZ_JAKGAS010000005.1"/>
</dbReference>
<sequence length="242" mass="26180">MIEVVLYSGLSLIVFLFAYFIQHKYRLAILNPLLLTITILISLFAVFNISYQDYMQGAEYLNYLLEPAVVLLGYPLYKQIHLLKTQWQKISLICLFASLCALTVSTILAKLLGLETWLIASMVSMNITTAVAMSTSVELGGISSITAVMVLVGGLSGSIFGVMWLGFVGLIKIPNKDNLLTTPDNQQKVLGMAIGCASHALGTATIAKSFPVAAAYSSTALILCAIFTALIAPIYVPFLLTL</sequence>
<dbReference type="InterPro" id="IPR007300">
    <property type="entry name" value="CidB/LrgB"/>
</dbReference>
<dbReference type="PANTHER" id="PTHR30249">
    <property type="entry name" value="PUTATIVE SEROTONIN TRANSPORTER"/>
    <property type="match status" value="1"/>
</dbReference>
<feature type="transmembrane region" description="Helical" evidence="5">
    <location>
        <begin position="6"/>
        <end position="21"/>
    </location>
</feature>
<comment type="subcellular location">
    <subcellularLocation>
        <location evidence="1">Membrane</location>
        <topology evidence="1">Multi-pass membrane protein</topology>
    </subcellularLocation>
</comment>
<evidence type="ECO:0000256" key="4">
    <source>
        <dbReference type="ARBA" id="ARBA00023136"/>
    </source>
</evidence>
<dbReference type="Pfam" id="PF04172">
    <property type="entry name" value="LrgB"/>
    <property type="match status" value="1"/>
</dbReference>
<evidence type="ECO:0000256" key="2">
    <source>
        <dbReference type="ARBA" id="ARBA00022692"/>
    </source>
</evidence>
<dbReference type="EMBL" id="JAKGAS010000005">
    <property type="protein sequence ID" value="MCF2948670.1"/>
    <property type="molecule type" value="Genomic_DNA"/>
</dbReference>
<organism evidence="6 7">
    <name type="scientific">Paraglaciecola algarum</name>
    <dbReference type="NCBI Taxonomy" id="3050085"/>
    <lineage>
        <taxon>Bacteria</taxon>
        <taxon>Pseudomonadati</taxon>
        <taxon>Pseudomonadota</taxon>
        <taxon>Gammaproteobacteria</taxon>
        <taxon>Alteromonadales</taxon>
        <taxon>Alteromonadaceae</taxon>
        <taxon>Paraglaciecola</taxon>
    </lineage>
</organism>
<evidence type="ECO:0000256" key="1">
    <source>
        <dbReference type="ARBA" id="ARBA00004141"/>
    </source>
</evidence>
<feature type="transmembrane region" description="Helical" evidence="5">
    <location>
        <begin position="89"/>
        <end position="108"/>
    </location>
</feature>
<reference evidence="6 7" key="1">
    <citation type="submission" date="2022-01" db="EMBL/GenBank/DDBJ databases">
        <title>Paraglaciecola sp. G1-23.</title>
        <authorList>
            <person name="Jin M.S."/>
            <person name="Han D.M."/>
            <person name="Kim H.M."/>
            <person name="Jeon C.O."/>
        </authorList>
    </citation>
    <scope>NUCLEOTIDE SEQUENCE [LARGE SCALE GENOMIC DNA]</scope>
    <source>
        <strain evidence="6 7">G1-23</strain>
    </source>
</reference>
<comment type="caution">
    <text evidence="6">The sequence shown here is derived from an EMBL/GenBank/DDBJ whole genome shotgun (WGS) entry which is preliminary data.</text>
</comment>